<comment type="caution">
    <text evidence="2">The sequence shown here is derived from an EMBL/GenBank/DDBJ whole genome shotgun (WGS) entry which is preliminary data.</text>
</comment>
<organism evidence="2 3">
    <name type="scientific">Tetrabaena socialis</name>
    <dbReference type="NCBI Taxonomy" id="47790"/>
    <lineage>
        <taxon>Eukaryota</taxon>
        <taxon>Viridiplantae</taxon>
        <taxon>Chlorophyta</taxon>
        <taxon>core chlorophytes</taxon>
        <taxon>Chlorophyceae</taxon>
        <taxon>CS clade</taxon>
        <taxon>Chlamydomonadales</taxon>
        <taxon>Tetrabaenaceae</taxon>
        <taxon>Tetrabaena</taxon>
    </lineage>
</organism>
<dbReference type="AlphaFoldDB" id="A0A2J8A596"/>
<evidence type="ECO:0000313" key="3">
    <source>
        <dbReference type="Proteomes" id="UP000236333"/>
    </source>
</evidence>
<accession>A0A2J8A596</accession>
<feature type="region of interest" description="Disordered" evidence="1">
    <location>
        <begin position="37"/>
        <end position="65"/>
    </location>
</feature>
<gene>
    <name evidence="2" type="ORF">TSOC_005815</name>
</gene>
<name>A0A2J8A596_9CHLO</name>
<proteinExistence type="predicted"/>
<dbReference type="EMBL" id="PGGS01000167">
    <property type="protein sequence ID" value="PNH07675.1"/>
    <property type="molecule type" value="Genomic_DNA"/>
</dbReference>
<feature type="region of interest" description="Disordered" evidence="1">
    <location>
        <begin position="1"/>
        <end position="20"/>
    </location>
</feature>
<dbReference type="Proteomes" id="UP000236333">
    <property type="component" value="Unassembled WGS sequence"/>
</dbReference>
<reference evidence="2 3" key="1">
    <citation type="journal article" date="2017" name="Mol. Biol. Evol.">
        <title>The 4-celled Tetrabaena socialis nuclear genome reveals the essential components for genetic control of cell number at the origin of multicellularity in the volvocine lineage.</title>
        <authorList>
            <person name="Featherston J."/>
            <person name="Arakaki Y."/>
            <person name="Hanschen E.R."/>
            <person name="Ferris P.J."/>
            <person name="Michod R.E."/>
            <person name="Olson B.J.S.C."/>
            <person name="Nozaki H."/>
            <person name="Durand P.M."/>
        </authorList>
    </citation>
    <scope>NUCLEOTIDE SEQUENCE [LARGE SCALE GENOMIC DNA]</scope>
    <source>
        <strain evidence="2 3">NIES-571</strain>
    </source>
</reference>
<sequence>MYQRKRVGDAGGAAGRPRHAAQRLQCLRAGSGALEAGQSSEAAAGMAQRGEGGMPQQWCAPVGSV</sequence>
<evidence type="ECO:0000313" key="2">
    <source>
        <dbReference type="EMBL" id="PNH07675.1"/>
    </source>
</evidence>
<keyword evidence="3" id="KW-1185">Reference proteome</keyword>
<evidence type="ECO:0000256" key="1">
    <source>
        <dbReference type="SAM" id="MobiDB-lite"/>
    </source>
</evidence>
<protein>
    <submittedName>
        <fullName evidence="2">Uncharacterized protein</fullName>
    </submittedName>
</protein>